<proteinExistence type="predicted"/>
<dbReference type="PROSITE" id="PS50088">
    <property type="entry name" value="ANK_REPEAT"/>
    <property type="match status" value="1"/>
</dbReference>
<dbReference type="InterPro" id="IPR002110">
    <property type="entry name" value="Ankyrin_rpt"/>
</dbReference>
<keyword evidence="2 3" id="KW-0040">ANK repeat</keyword>
<feature type="repeat" description="ANK" evidence="3">
    <location>
        <begin position="102"/>
        <end position="134"/>
    </location>
</feature>
<evidence type="ECO:0000313" key="5">
    <source>
        <dbReference type="Proteomes" id="UP001178507"/>
    </source>
</evidence>
<gene>
    <name evidence="4" type="ORF">EVOR1521_LOCUS24574</name>
</gene>
<dbReference type="InterPro" id="IPR036770">
    <property type="entry name" value="Ankyrin_rpt-contain_sf"/>
</dbReference>
<reference evidence="4" key="1">
    <citation type="submission" date="2023-08" db="EMBL/GenBank/DDBJ databases">
        <authorList>
            <person name="Chen Y."/>
            <person name="Shah S."/>
            <person name="Dougan E. K."/>
            <person name="Thang M."/>
            <person name="Chan C."/>
        </authorList>
    </citation>
    <scope>NUCLEOTIDE SEQUENCE</scope>
</reference>
<evidence type="ECO:0008006" key="6">
    <source>
        <dbReference type="Google" id="ProtNLM"/>
    </source>
</evidence>
<sequence>MEAAWLGAAEVVECFLEMDAKVELKDGRGCCALMLSACCGCADSFRQLLPWSRGLLNDRNEQGYTVLMMLAERGGQRGIMAHRCLQLLLEEASTLELNASCDAGTALMLAVRRGCLPSVEDLLAAGADTGSAASGGETASSLCSLWGSRPTLYRALRGLLPLDAKETCLVLFDGLLARPVQRVSRCLPVSGLEVSNEQSLTVEFESMPYWKWKRAGYRLHSSDIFLQEHEACVHEREVQRVNGFEWQGQELLPDDLIKLRGVKHVRRLEHWLQEGWDLVDGRFRTSGARRKVVVEVLEEPVEVGELQDFLATFQ</sequence>
<dbReference type="Proteomes" id="UP001178507">
    <property type="component" value="Unassembled WGS sequence"/>
</dbReference>
<accession>A0AA36J985</accession>
<dbReference type="EMBL" id="CAUJNA010003415">
    <property type="protein sequence ID" value="CAJ1401427.1"/>
    <property type="molecule type" value="Genomic_DNA"/>
</dbReference>
<dbReference type="InterPro" id="IPR051165">
    <property type="entry name" value="Multifunctional_ANK_Repeat"/>
</dbReference>
<evidence type="ECO:0000256" key="1">
    <source>
        <dbReference type="ARBA" id="ARBA00022737"/>
    </source>
</evidence>
<organism evidence="4 5">
    <name type="scientific">Effrenium voratum</name>
    <dbReference type="NCBI Taxonomy" id="2562239"/>
    <lineage>
        <taxon>Eukaryota</taxon>
        <taxon>Sar</taxon>
        <taxon>Alveolata</taxon>
        <taxon>Dinophyceae</taxon>
        <taxon>Suessiales</taxon>
        <taxon>Symbiodiniaceae</taxon>
        <taxon>Effrenium</taxon>
    </lineage>
</organism>
<evidence type="ECO:0000256" key="2">
    <source>
        <dbReference type="ARBA" id="ARBA00023043"/>
    </source>
</evidence>
<dbReference type="PANTHER" id="PTHR24123:SF33">
    <property type="entry name" value="PROTEIN HOS4"/>
    <property type="match status" value="1"/>
</dbReference>
<dbReference type="SUPFAM" id="SSF48403">
    <property type="entry name" value="Ankyrin repeat"/>
    <property type="match status" value="1"/>
</dbReference>
<dbReference type="Pfam" id="PF00023">
    <property type="entry name" value="Ank"/>
    <property type="match status" value="1"/>
</dbReference>
<comment type="caution">
    <text evidence="4">The sequence shown here is derived from an EMBL/GenBank/DDBJ whole genome shotgun (WGS) entry which is preliminary data.</text>
</comment>
<dbReference type="Gene3D" id="1.25.40.20">
    <property type="entry name" value="Ankyrin repeat-containing domain"/>
    <property type="match status" value="1"/>
</dbReference>
<name>A0AA36J985_9DINO</name>
<evidence type="ECO:0000256" key="3">
    <source>
        <dbReference type="PROSITE-ProRule" id="PRU00023"/>
    </source>
</evidence>
<dbReference type="PANTHER" id="PTHR24123">
    <property type="entry name" value="ANKYRIN REPEAT-CONTAINING"/>
    <property type="match status" value="1"/>
</dbReference>
<dbReference type="AlphaFoldDB" id="A0AA36J985"/>
<evidence type="ECO:0000313" key="4">
    <source>
        <dbReference type="EMBL" id="CAJ1401427.1"/>
    </source>
</evidence>
<keyword evidence="1" id="KW-0677">Repeat</keyword>
<keyword evidence="5" id="KW-1185">Reference proteome</keyword>
<protein>
    <recommendedName>
        <fullName evidence="6">Ankyrin repeat protein</fullName>
    </recommendedName>
</protein>